<accession>A0A0B0P2N4</accession>
<evidence type="ECO:0000313" key="2">
    <source>
        <dbReference type="Proteomes" id="UP000032142"/>
    </source>
</evidence>
<dbReference type="Proteomes" id="UP000032142">
    <property type="component" value="Unassembled WGS sequence"/>
</dbReference>
<sequence length="52" mass="5518">MNLMAPSTGLLTQAVSQDMATRCYSAKLTSNRNICWYAQPPVGLTGPTSGIT</sequence>
<dbReference type="EMBL" id="KN412305">
    <property type="protein sequence ID" value="KHG19162.1"/>
    <property type="molecule type" value="Genomic_DNA"/>
</dbReference>
<dbReference type="AlphaFoldDB" id="A0A0B0P2N4"/>
<gene>
    <name evidence="1" type="ORF">F383_24860</name>
</gene>
<protein>
    <submittedName>
        <fullName evidence="1">Uncharacterized protein</fullName>
    </submittedName>
</protein>
<keyword evidence="2" id="KW-1185">Reference proteome</keyword>
<evidence type="ECO:0000313" key="1">
    <source>
        <dbReference type="EMBL" id="KHG19162.1"/>
    </source>
</evidence>
<proteinExistence type="predicted"/>
<organism evidence="1 2">
    <name type="scientific">Gossypium arboreum</name>
    <name type="common">Tree cotton</name>
    <name type="synonym">Gossypium nanking</name>
    <dbReference type="NCBI Taxonomy" id="29729"/>
    <lineage>
        <taxon>Eukaryota</taxon>
        <taxon>Viridiplantae</taxon>
        <taxon>Streptophyta</taxon>
        <taxon>Embryophyta</taxon>
        <taxon>Tracheophyta</taxon>
        <taxon>Spermatophyta</taxon>
        <taxon>Magnoliopsida</taxon>
        <taxon>eudicotyledons</taxon>
        <taxon>Gunneridae</taxon>
        <taxon>Pentapetalae</taxon>
        <taxon>rosids</taxon>
        <taxon>malvids</taxon>
        <taxon>Malvales</taxon>
        <taxon>Malvaceae</taxon>
        <taxon>Malvoideae</taxon>
        <taxon>Gossypium</taxon>
    </lineage>
</organism>
<reference evidence="2" key="1">
    <citation type="submission" date="2014-09" db="EMBL/GenBank/DDBJ databases">
        <authorList>
            <person name="Mudge J."/>
            <person name="Ramaraj T."/>
            <person name="Lindquist I.E."/>
            <person name="Bharti A.K."/>
            <person name="Sundararajan A."/>
            <person name="Cameron C.T."/>
            <person name="Woodward J.E."/>
            <person name="May G.D."/>
            <person name="Brubaker C."/>
            <person name="Broadhvest J."/>
            <person name="Wilkins T.A."/>
        </authorList>
    </citation>
    <scope>NUCLEOTIDE SEQUENCE</scope>
    <source>
        <strain evidence="2">cv. AKA8401</strain>
    </source>
</reference>
<name>A0A0B0P2N4_GOSAR</name>